<dbReference type="EMBL" id="MAVT02001297">
    <property type="protein sequence ID" value="POS71353.1"/>
    <property type="molecule type" value="Genomic_DNA"/>
</dbReference>
<keyword evidence="3" id="KW-1185">Reference proteome</keyword>
<evidence type="ECO:0000313" key="2">
    <source>
        <dbReference type="EMBL" id="POS71353.1"/>
    </source>
</evidence>
<dbReference type="PANTHER" id="PTHR36681:SF3">
    <property type="entry name" value="NUCLEAR GTPASE, GERMINAL CENTER-ASSOCIATED, TANDEM DUPLICATE 3"/>
    <property type="match status" value="1"/>
</dbReference>
<organism evidence="2 3">
    <name type="scientific">Diaporthe helianthi</name>
    <dbReference type="NCBI Taxonomy" id="158607"/>
    <lineage>
        <taxon>Eukaryota</taxon>
        <taxon>Fungi</taxon>
        <taxon>Dikarya</taxon>
        <taxon>Ascomycota</taxon>
        <taxon>Pezizomycotina</taxon>
        <taxon>Sordariomycetes</taxon>
        <taxon>Sordariomycetidae</taxon>
        <taxon>Diaporthales</taxon>
        <taxon>Diaporthaceae</taxon>
        <taxon>Diaporthe</taxon>
    </lineage>
</organism>
<dbReference type="OrthoDB" id="3598281at2759"/>
<feature type="region of interest" description="Disordered" evidence="1">
    <location>
        <begin position="1"/>
        <end position="26"/>
    </location>
</feature>
<gene>
    <name evidence="2" type="ORF">DHEL01_v210255</name>
</gene>
<reference evidence="2" key="1">
    <citation type="submission" date="2017-09" db="EMBL/GenBank/DDBJ databases">
        <title>Polyketide synthases of a Diaporthe helianthi virulent isolate.</title>
        <authorList>
            <person name="Baroncelli R."/>
        </authorList>
    </citation>
    <scope>NUCLEOTIDE SEQUENCE [LARGE SCALE GENOMIC DNA]</scope>
    <source>
        <strain evidence="2">7/96</strain>
    </source>
</reference>
<feature type="compositionally biased region" description="Basic and acidic residues" evidence="1">
    <location>
        <begin position="344"/>
        <end position="355"/>
    </location>
</feature>
<accession>A0A2P5HM60</accession>
<comment type="caution">
    <text evidence="2">The sequence shown here is derived from an EMBL/GenBank/DDBJ whole genome shotgun (WGS) entry which is preliminary data.</text>
</comment>
<proteinExistence type="predicted"/>
<sequence>MKSESHSGEPIPPTPRSSSSSARGAGAASASKFAGATKPSLFLWKACTDVAELDRVDIKQQAVLDGLRLGGKVRNILRNWINDKNQDHGAENLEDWAKQFGRSSSVLLRLYREKRELLERMKKGPSDSEVEEIEDQLEDIEATTSGTLETILLLFDIKEEDLKIKSTEEFLVTYPLSFLGTTKEINETDRETFVNKVKPFMESTPYDLAGEMVMLWPLIEHVTIFMKSDMLKYGLELLDLPGLGDVVESRSRVAERFSQKLDITAVVASTHRATEEKAVTGFIKKRQEAEMKMNGKFDCNSLCVILSKGEDIDTNIYLRSKWIAKEYPFILGHVDRAKAVDKRVRTAESENDGSRPETQASDIMAPSTAREVEEARQELSQLGDSLKQAAVYLRNRFVVERVQKDFRGRQAATKSAEDQDGLLHTGTVEVFPTSARSFQSLQHPGAVKEAGFPTEVHTGIPRLKQWLFETTMKKRENHLDAILAQLSTMFSRIENWISMSEDPTALSAVAKQDFDAIHKRHCRSLSTLLRQTGEEIKQIKPLKAKAAAVSQCQREFPKLINRWRYTYPDRPNSALKLFANSQMCILRKHGDFHQSKGKYSNEYQWVDDLSGVFYEQILDDWTHTFSDVVPGFEVKIQELLEHEWQRYMTSLNNFCAENNASHLTAKVQQIIESAEEYLGIRAHKVLLDLRNGAQEIHPLFRQELQLLMVPTFESAYSIRGWGCVRKQDDVLKQFAANNSANLPIQASKEMEARLEYLIQEICSSLEGIARDVVLKVADGESSV</sequence>
<feature type="compositionally biased region" description="Low complexity" evidence="1">
    <location>
        <begin position="17"/>
        <end position="26"/>
    </location>
</feature>
<name>A0A2P5HM60_DIAHE</name>
<dbReference type="InParanoid" id="A0A2P5HM60"/>
<dbReference type="Proteomes" id="UP000094444">
    <property type="component" value="Unassembled WGS sequence"/>
</dbReference>
<dbReference type="AlphaFoldDB" id="A0A2P5HM60"/>
<feature type="region of interest" description="Disordered" evidence="1">
    <location>
        <begin position="344"/>
        <end position="366"/>
    </location>
</feature>
<dbReference type="PANTHER" id="PTHR36681">
    <property type="entry name" value="NUCLEAR GTPASE, GERMINAL CENTER-ASSOCIATED, TANDEM DUPLICATE 3"/>
    <property type="match status" value="1"/>
</dbReference>
<evidence type="ECO:0000313" key="3">
    <source>
        <dbReference type="Proteomes" id="UP000094444"/>
    </source>
</evidence>
<evidence type="ECO:0008006" key="4">
    <source>
        <dbReference type="Google" id="ProtNLM"/>
    </source>
</evidence>
<protein>
    <recommendedName>
        <fullName evidence="4">Tat pathway signal sequence</fullName>
    </recommendedName>
</protein>
<evidence type="ECO:0000256" key="1">
    <source>
        <dbReference type="SAM" id="MobiDB-lite"/>
    </source>
</evidence>